<keyword evidence="2" id="KW-1185">Reference proteome</keyword>
<organism evidence="2 3">
    <name type="scientific">Romanomermis culicivorax</name>
    <name type="common">Nematode worm</name>
    <dbReference type="NCBI Taxonomy" id="13658"/>
    <lineage>
        <taxon>Eukaryota</taxon>
        <taxon>Metazoa</taxon>
        <taxon>Ecdysozoa</taxon>
        <taxon>Nematoda</taxon>
        <taxon>Enoplea</taxon>
        <taxon>Dorylaimia</taxon>
        <taxon>Mermithida</taxon>
        <taxon>Mermithoidea</taxon>
        <taxon>Mermithidae</taxon>
        <taxon>Romanomermis</taxon>
    </lineage>
</organism>
<feature type="region of interest" description="Disordered" evidence="1">
    <location>
        <begin position="1"/>
        <end position="46"/>
    </location>
</feature>
<accession>A0A915KZ62</accession>
<proteinExistence type="predicted"/>
<sequence length="140" mass="15651">MPSQKWSRTSCTSSPRATKKQKTPDHIRSMSTQRSKAQHPSSMPSDEIRRLQLEMAWLTAHIARLTAQQMTPALRSPMWPTQPSAHVQNTGDCPSGAHLQMFSFHRYCTHNEASCRAQCPKSACPSNATTTNTGCCFFVK</sequence>
<protein>
    <submittedName>
        <fullName evidence="3">Uncharacterized protein</fullName>
    </submittedName>
</protein>
<dbReference type="Proteomes" id="UP000887565">
    <property type="component" value="Unplaced"/>
</dbReference>
<feature type="compositionally biased region" description="Polar residues" evidence="1">
    <location>
        <begin position="1"/>
        <end position="16"/>
    </location>
</feature>
<dbReference type="WBParaSite" id="nRc.2.0.1.t42792-RA">
    <property type="protein sequence ID" value="nRc.2.0.1.t42792-RA"/>
    <property type="gene ID" value="nRc.2.0.1.g42792"/>
</dbReference>
<dbReference type="AlphaFoldDB" id="A0A915KZ62"/>
<feature type="compositionally biased region" description="Polar residues" evidence="1">
    <location>
        <begin position="29"/>
        <end position="44"/>
    </location>
</feature>
<name>A0A915KZ62_ROMCU</name>
<evidence type="ECO:0000313" key="3">
    <source>
        <dbReference type="WBParaSite" id="nRc.2.0.1.t42792-RA"/>
    </source>
</evidence>
<reference evidence="3" key="1">
    <citation type="submission" date="2022-11" db="UniProtKB">
        <authorList>
            <consortium name="WormBaseParasite"/>
        </authorList>
    </citation>
    <scope>IDENTIFICATION</scope>
</reference>
<evidence type="ECO:0000313" key="2">
    <source>
        <dbReference type="Proteomes" id="UP000887565"/>
    </source>
</evidence>
<evidence type="ECO:0000256" key="1">
    <source>
        <dbReference type="SAM" id="MobiDB-lite"/>
    </source>
</evidence>